<dbReference type="KEGG" id="cput:CONPUDRAFT_157921"/>
<evidence type="ECO:0000313" key="2">
    <source>
        <dbReference type="Proteomes" id="UP000053558"/>
    </source>
</evidence>
<dbReference type="AlphaFoldDB" id="A0A5M3MCH7"/>
<comment type="caution">
    <text evidence="1">The sequence shown here is derived from an EMBL/GenBank/DDBJ whole genome shotgun (WGS) entry which is preliminary data.</text>
</comment>
<sequence length="134" mass="14075">MRAPAGSWGNSQLMVLGPRNGAQGGMVEGPIRAAVDTHATAGGWADDWMMVLGPHDGVRSPCAPLAVPRLRSWTLSAPPPRASTLPISSPSPHLLTSSAAVPLVPSLSHRLLHLFIVPMPDADIKLRRGTGVQQ</sequence>
<reference evidence="2" key="1">
    <citation type="journal article" date="2012" name="Science">
        <title>The Paleozoic origin of enzymatic lignin decomposition reconstructed from 31 fungal genomes.</title>
        <authorList>
            <person name="Floudas D."/>
            <person name="Binder M."/>
            <person name="Riley R."/>
            <person name="Barry K."/>
            <person name="Blanchette R.A."/>
            <person name="Henrissat B."/>
            <person name="Martinez A.T."/>
            <person name="Otillar R."/>
            <person name="Spatafora J.W."/>
            <person name="Yadav J.S."/>
            <person name="Aerts A."/>
            <person name="Benoit I."/>
            <person name="Boyd A."/>
            <person name="Carlson A."/>
            <person name="Copeland A."/>
            <person name="Coutinho P.M."/>
            <person name="de Vries R.P."/>
            <person name="Ferreira P."/>
            <person name="Findley K."/>
            <person name="Foster B."/>
            <person name="Gaskell J."/>
            <person name="Glotzer D."/>
            <person name="Gorecki P."/>
            <person name="Heitman J."/>
            <person name="Hesse C."/>
            <person name="Hori C."/>
            <person name="Igarashi K."/>
            <person name="Jurgens J.A."/>
            <person name="Kallen N."/>
            <person name="Kersten P."/>
            <person name="Kohler A."/>
            <person name="Kuees U."/>
            <person name="Kumar T.K.A."/>
            <person name="Kuo A."/>
            <person name="LaButti K."/>
            <person name="Larrondo L.F."/>
            <person name="Lindquist E."/>
            <person name="Ling A."/>
            <person name="Lombard V."/>
            <person name="Lucas S."/>
            <person name="Lundell T."/>
            <person name="Martin R."/>
            <person name="McLaughlin D.J."/>
            <person name="Morgenstern I."/>
            <person name="Morin E."/>
            <person name="Murat C."/>
            <person name="Nagy L.G."/>
            <person name="Nolan M."/>
            <person name="Ohm R.A."/>
            <person name="Patyshakuliyeva A."/>
            <person name="Rokas A."/>
            <person name="Ruiz-Duenas F.J."/>
            <person name="Sabat G."/>
            <person name="Salamov A."/>
            <person name="Samejima M."/>
            <person name="Schmutz J."/>
            <person name="Slot J.C."/>
            <person name="St John F."/>
            <person name="Stenlid J."/>
            <person name="Sun H."/>
            <person name="Sun S."/>
            <person name="Syed K."/>
            <person name="Tsang A."/>
            <person name="Wiebenga A."/>
            <person name="Young D."/>
            <person name="Pisabarro A."/>
            <person name="Eastwood D.C."/>
            <person name="Martin F."/>
            <person name="Cullen D."/>
            <person name="Grigoriev I.V."/>
            <person name="Hibbett D.S."/>
        </authorList>
    </citation>
    <scope>NUCLEOTIDE SEQUENCE [LARGE SCALE GENOMIC DNA]</scope>
    <source>
        <strain evidence="2">RWD-64-598 SS2</strain>
    </source>
</reference>
<keyword evidence="2" id="KW-1185">Reference proteome</keyword>
<gene>
    <name evidence="1" type="ORF">CONPUDRAFT_157921</name>
</gene>
<dbReference type="Proteomes" id="UP000053558">
    <property type="component" value="Unassembled WGS sequence"/>
</dbReference>
<proteinExistence type="predicted"/>
<evidence type="ECO:0000313" key="1">
    <source>
        <dbReference type="EMBL" id="EIW76753.1"/>
    </source>
</evidence>
<dbReference type="GeneID" id="19203835"/>
<name>A0A5M3MCH7_CONPW</name>
<protein>
    <submittedName>
        <fullName evidence="1">Uncharacterized protein</fullName>
    </submittedName>
</protein>
<dbReference type="EMBL" id="JH711585">
    <property type="protein sequence ID" value="EIW76753.1"/>
    <property type="molecule type" value="Genomic_DNA"/>
</dbReference>
<organism evidence="1 2">
    <name type="scientific">Coniophora puteana (strain RWD-64-598)</name>
    <name type="common">Brown rot fungus</name>
    <dbReference type="NCBI Taxonomy" id="741705"/>
    <lineage>
        <taxon>Eukaryota</taxon>
        <taxon>Fungi</taxon>
        <taxon>Dikarya</taxon>
        <taxon>Basidiomycota</taxon>
        <taxon>Agaricomycotina</taxon>
        <taxon>Agaricomycetes</taxon>
        <taxon>Agaricomycetidae</taxon>
        <taxon>Boletales</taxon>
        <taxon>Coniophorineae</taxon>
        <taxon>Coniophoraceae</taxon>
        <taxon>Coniophora</taxon>
    </lineage>
</organism>
<accession>A0A5M3MCH7</accession>
<dbReference type="RefSeq" id="XP_007773108.1">
    <property type="nucleotide sequence ID" value="XM_007774918.1"/>
</dbReference>